<dbReference type="InterPro" id="IPR029063">
    <property type="entry name" value="SAM-dependent_MTases_sf"/>
</dbReference>
<comment type="similarity">
    <text evidence="5">Belongs to the class I-like SAM-binding methyltransferase superfamily. C5-methyltransferase family.</text>
</comment>
<reference evidence="8 9" key="1">
    <citation type="journal article" date="2021" name="Nat. Commun.">
        <title>Genetic determinants of endophytism in the Arabidopsis root mycobiome.</title>
        <authorList>
            <person name="Mesny F."/>
            <person name="Miyauchi S."/>
            <person name="Thiergart T."/>
            <person name="Pickel B."/>
            <person name="Atanasova L."/>
            <person name="Karlsson M."/>
            <person name="Huettel B."/>
            <person name="Barry K.W."/>
            <person name="Haridas S."/>
            <person name="Chen C."/>
            <person name="Bauer D."/>
            <person name="Andreopoulos W."/>
            <person name="Pangilinan J."/>
            <person name="LaButti K."/>
            <person name="Riley R."/>
            <person name="Lipzen A."/>
            <person name="Clum A."/>
            <person name="Drula E."/>
            <person name="Henrissat B."/>
            <person name="Kohler A."/>
            <person name="Grigoriev I.V."/>
            <person name="Martin F.M."/>
            <person name="Hacquard S."/>
        </authorList>
    </citation>
    <scope>NUCLEOTIDE SEQUENCE [LARGE SCALE GENOMIC DNA]</scope>
    <source>
        <strain evidence="8 9">MPI-CAGE-CH-0241</strain>
    </source>
</reference>
<dbReference type="Pfam" id="PF00145">
    <property type="entry name" value="DNA_methylase"/>
    <property type="match status" value="1"/>
</dbReference>
<accession>A0A9P8WG01</accession>
<dbReference type="SUPFAM" id="SSF53335">
    <property type="entry name" value="S-adenosyl-L-methionine-dependent methyltransferases"/>
    <property type="match status" value="1"/>
</dbReference>
<evidence type="ECO:0000256" key="2">
    <source>
        <dbReference type="ARBA" id="ARBA00022603"/>
    </source>
</evidence>
<dbReference type="EMBL" id="JAGPYM010000003">
    <property type="protein sequence ID" value="KAH6896801.1"/>
    <property type="molecule type" value="Genomic_DNA"/>
</dbReference>
<feature type="region of interest" description="Disordered" evidence="6">
    <location>
        <begin position="337"/>
        <end position="356"/>
    </location>
</feature>
<evidence type="ECO:0000256" key="1">
    <source>
        <dbReference type="ARBA" id="ARBA00011975"/>
    </source>
</evidence>
<dbReference type="EC" id="2.1.1.37" evidence="1"/>
<evidence type="ECO:0000313" key="8">
    <source>
        <dbReference type="EMBL" id="KAH6896801.1"/>
    </source>
</evidence>
<dbReference type="PANTHER" id="PTHR10629">
    <property type="entry name" value="CYTOSINE-SPECIFIC METHYLTRANSFERASE"/>
    <property type="match status" value="1"/>
</dbReference>
<protein>
    <recommendedName>
        <fullName evidence="1">DNA (cytosine-5-)-methyltransferase</fullName>
        <ecNumber evidence="1">2.1.1.37</ecNumber>
    </recommendedName>
</protein>
<dbReference type="PRINTS" id="PR00105">
    <property type="entry name" value="C5METTRFRASE"/>
</dbReference>
<dbReference type="Proteomes" id="UP000777438">
    <property type="component" value="Unassembled WGS sequence"/>
</dbReference>
<dbReference type="GO" id="GO:0044027">
    <property type="term" value="P:negative regulation of gene expression via chromosomal CpG island methylation"/>
    <property type="evidence" value="ECO:0007669"/>
    <property type="project" value="TreeGrafter"/>
</dbReference>
<dbReference type="InterPro" id="IPR057215">
    <property type="entry name" value="DUF7893"/>
</dbReference>
<dbReference type="GO" id="GO:0005634">
    <property type="term" value="C:nucleus"/>
    <property type="evidence" value="ECO:0007669"/>
    <property type="project" value="TreeGrafter"/>
</dbReference>
<keyword evidence="9" id="KW-1185">Reference proteome</keyword>
<dbReference type="GO" id="GO:0032259">
    <property type="term" value="P:methylation"/>
    <property type="evidence" value="ECO:0007669"/>
    <property type="project" value="UniProtKB-KW"/>
</dbReference>
<dbReference type="PROSITE" id="PS51679">
    <property type="entry name" value="SAM_MT_C5"/>
    <property type="match status" value="1"/>
</dbReference>
<dbReference type="InterPro" id="IPR043151">
    <property type="entry name" value="BAH_sf"/>
</dbReference>
<sequence>MSMSSTVRVELPESTLVTPKSCYEPFEPGAPIISEAEAARRLLWAAKQAGQDDSFIEFQLDNFAVYCDKEHYPEEMKSLHYLDAKQGSGTLFFDGQLSVGNTAFFVKRVAITALPIDNYGNLKAHTVRGKIWLRSELNKTREIYYCLRTPAFEYRRFFKPFLWVADLAKHFVDFLKVMEDSHRKVSIFSFRSTFDTWIRRAHKNAPEFVAWREQFPRNDFRGPIVANINFLHKEAVGVLGYDSTYSHTLWSETLDCKRYKPFKAAAENPSTVVTQYIYDCFSHLPFGDRLEAVPLSKQSQSLRNNLIHRRNLELPAPIHNASKSLSTAGTQQIRDIRPGDSISTTRDEVESGSKWKREMPHGFNDVDRWFALVQKVDVDRRGRRSFEVIWYYRAVDTLCALMKYPWNNELFLSDHCSCKETSKVAEDQVLGVHDVEFGGSSATQAEMFCRQTYICAERKWITLDKSHMRCKHVEQTPKSAQYQPGETLLVVLDKSTGRSEPCELVTSYSEDREEIFRFRRLLRRNRVDTSNARPNELVTKRRLREGCFSIPPPYDGDGVGGFFYITHMEVLEEGCRRFLPLESFPTSLKQGYDPTDELTKLRGLDLFCGGGNLGRGLEDGGGIEMKWANDWDAKAIHTYMANASSPHAVAPFLGSIDDLQRLAIQGRFSQRVPLIGEVDFISGGSPCPGFSNLTNDKTTVTQRKNQSLVAAFASFIDLYRPRYGLLENVPGIVQKQASRNQDVFSQLICAVVGLGYQVQFFFLDASSCGSPQRRSRVFLAFAAPGLCLPRSPSPTHAHPPNTRSRTLGNLPTGEPMAERAMPDATPFPFTSAYAATADLPAIYDSKPNTCIPFPDHRVSLGLTKQLRTKINLIPTQPWGMNFAQTWFGQGREGPGKGVLTPAERLFFTEDTGSSLCRTGINSNAYGRQMPNRLIETIVTRPSPSDAKNGRTLHWQEGRTLSIMEARRAQGFRDDDVLVGLSADQFRIVGNSVAREVAVALGVVFREAWVQSLANELIEMKSSEVHIAATSLPTPSDSDGTTQKFDGRSSDLSLAVEEAISSQNSAGQVPANRITPDSTPPPSHFSREKRRSGSITVEIRAKKSLKTKRSESPGSTTRYPSVHGGVVEPSPLGQAACVLDSD</sequence>
<dbReference type="InterPro" id="IPR050390">
    <property type="entry name" value="C5-Methyltransferase"/>
</dbReference>
<evidence type="ECO:0000256" key="5">
    <source>
        <dbReference type="PROSITE-ProRule" id="PRU01016"/>
    </source>
</evidence>
<evidence type="ECO:0000256" key="6">
    <source>
        <dbReference type="SAM" id="MobiDB-lite"/>
    </source>
</evidence>
<evidence type="ECO:0000256" key="3">
    <source>
        <dbReference type="ARBA" id="ARBA00022679"/>
    </source>
</evidence>
<feature type="region of interest" description="Disordered" evidence="6">
    <location>
        <begin position="1059"/>
        <end position="1141"/>
    </location>
</feature>
<dbReference type="GO" id="GO:0003677">
    <property type="term" value="F:DNA binding"/>
    <property type="evidence" value="ECO:0007669"/>
    <property type="project" value="TreeGrafter"/>
</dbReference>
<dbReference type="PROSITE" id="PS00094">
    <property type="entry name" value="C5_MTASE_1"/>
    <property type="match status" value="1"/>
</dbReference>
<organism evidence="8 9">
    <name type="scientific">Thelonectria olida</name>
    <dbReference type="NCBI Taxonomy" id="1576542"/>
    <lineage>
        <taxon>Eukaryota</taxon>
        <taxon>Fungi</taxon>
        <taxon>Dikarya</taxon>
        <taxon>Ascomycota</taxon>
        <taxon>Pezizomycotina</taxon>
        <taxon>Sordariomycetes</taxon>
        <taxon>Hypocreomycetidae</taxon>
        <taxon>Hypocreales</taxon>
        <taxon>Nectriaceae</taxon>
        <taxon>Thelonectria</taxon>
    </lineage>
</organism>
<gene>
    <name evidence="8" type="ORF">B0T10DRAFT_583460</name>
</gene>
<evidence type="ECO:0000259" key="7">
    <source>
        <dbReference type="Pfam" id="PF25423"/>
    </source>
</evidence>
<keyword evidence="3 5" id="KW-0808">Transferase</keyword>
<dbReference type="InterPro" id="IPR018117">
    <property type="entry name" value="C5_DNA_meth_AS"/>
</dbReference>
<comment type="caution">
    <text evidence="8">The sequence shown here is derived from an EMBL/GenBank/DDBJ whole genome shotgun (WGS) entry which is preliminary data.</text>
</comment>
<proteinExistence type="inferred from homology"/>
<feature type="region of interest" description="Disordered" evidence="6">
    <location>
        <begin position="1029"/>
        <end position="1048"/>
    </location>
</feature>
<dbReference type="GO" id="GO:0003886">
    <property type="term" value="F:DNA (cytosine-5-)-methyltransferase activity"/>
    <property type="evidence" value="ECO:0007669"/>
    <property type="project" value="UniProtKB-EC"/>
</dbReference>
<feature type="active site" evidence="5">
    <location>
        <position position="687"/>
    </location>
</feature>
<dbReference type="OrthoDB" id="5376140at2759"/>
<dbReference type="AlphaFoldDB" id="A0A9P8WG01"/>
<keyword evidence="4 5" id="KW-0949">S-adenosyl-L-methionine</keyword>
<name>A0A9P8WG01_9HYPO</name>
<dbReference type="Gene3D" id="3.40.50.150">
    <property type="entry name" value="Vaccinia Virus protein VP39"/>
    <property type="match status" value="1"/>
</dbReference>
<evidence type="ECO:0000313" key="9">
    <source>
        <dbReference type="Proteomes" id="UP000777438"/>
    </source>
</evidence>
<keyword evidence="2 5" id="KW-0489">Methyltransferase</keyword>
<feature type="compositionally biased region" description="Basic and acidic residues" evidence="6">
    <location>
        <begin position="345"/>
        <end position="356"/>
    </location>
</feature>
<feature type="domain" description="DUF7893" evidence="7">
    <location>
        <begin position="160"/>
        <end position="253"/>
    </location>
</feature>
<evidence type="ECO:0000256" key="4">
    <source>
        <dbReference type="ARBA" id="ARBA00022691"/>
    </source>
</evidence>
<feature type="compositionally biased region" description="Polar residues" evidence="6">
    <location>
        <begin position="1030"/>
        <end position="1043"/>
    </location>
</feature>
<dbReference type="PANTHER" id="PTHR10629:SF54">
    <property type="entry name" value="DNA METHYLTRANSFERASE DIM-2"/>
    <property type="match status" value="1"/>
</dbReference>
<dbReference type="Gene3D" id="2.30.30.490">
    <property type="match status" value="1"/>
</dbReference>
<dbReference type="Pfam" id="PF25423">
    <property type="entry name" value="DUF7893"/>
    <property type="match status" value="1"/>
</dbReference>
<dbReference type="CDD" id="cd04712">
    <property type="entry name" value="BAH_DCM_I"/>
    <property type="match status" value="1"/>
</dbReference>
<dbReference type="InterPro" id="IPR001525">
    <property type="entry name" value="C5_MeTfrase"/>
</dbReference>
<dbReference type="Gene3D" id="3.90.120.10">
    <property type="entry name" value="DNA Methylase, subunit A, domain 2"/>
    <property type="match status" value="1"/>
</dbReference>